<dbReference type="EMBL" id="MBFU01000825">
    <property type="protein sequence ID" value="PVZ97426.1"/>
    <property type="molecule type" value="Genomic_DNA"/>
</dbReference>
<feature type="compositionally biased region" description="Basic and acidic residues" evidence="1">
    <location>
        <begin position="431"/>
        <end position="441"/>
    </location>
</feature>
<feature type="compositionally biased region" description="Low complexity" evidence="1">
    <location>
        <begin position="313"/>
        <end position="342"/>
    </location>
</feature>
<keyword evidence="3" id="KW-1185">Reference proteome</keyword>
<feature type="compositionally biased region" description="Basic and acidic residues" evidence="1">
    <location>
        <begin position="67"/>
        <end position="91"/>
    </location>
</feature>
<protein>
    <submittedName>
        <fullName evidence="2">Uncharacterized protein</fullName>
    </submittedName>
</protein>
<evidence type="ECO:0000313" key="3">
    <source>
        <dbReference type="Proteomes" id="UP000245591"/>
    </source>
</evidence>
<feature type="region of interest" description="Disordered" evidence="1">
    <location>
        <begin position="1"/>
        <end position="21"/>
    </location>
</feature>
<feature type="region of interest" description="Disordered" evidence="1">
    <location>
        <begin position="65"/>
        <end position="118"/>
    </location>
</feature>
<name>A0A2U1IX82_SMIAN</name>
<feature type="compositionally biased region" description="Low complexity" evidence="1">
    <location>
        <begin position="445"/>
        <end position="479"/>
    </location>
</feature>
<dbReference type="Proteomes" id="UP000245591">
    <property type="component" value="Unassembled WGS sequence"/>
</dbReference>
<feature type="compositionally biased region" description="Basic and acidic residues" evidence="1">
    <location>
        <begin position="98"/>
        <end position="109"/>
    </location>
</feature>
<evidence type="ECO:0000313" key="2">
    <source>
        <dbReference type="EMBL" id="PVZ97426.1"/>
    </source>
</evidence>
<dbReference type="AlphaFoldDB" id="A0A2U1IX82"/>
<organism evidence="2 3">
    <name type="scientific">Smittium angustum</name>
    <dbReference type="NCBI Taxonomy" id="133377"/>
    <lineage>
        <taxon>Eukaryota</taxon>
        <taxon>Fungi</taxon>
        <taxon>Fungi incertae sedis</taxon>
        <taxon>Zoopagomycota</taxon>
        <taxon>Kickxellomycotina</taxon>
        <taxon>Harpellomycetes</taxon>
        <taxon>Harpellales</taxon>
        <taxon>Legeriomycetaceae</taxon>
        <taxon>Smittium</taxon>
    </lineage>
</organism>
<feature type="region of interest" description="Disordered" evidence="1">
    <location>
        <begin position="313"/>
        <end position="376"/>
    </location>
</feature>
<feature type="region of interest" description="Disordered" evidence="1">
    <location>
        <begin position="431"/>
        <end position="479"/>
    </location>
</feature>
<accession>A0A2U1IX82</accession>
<reference evidence="2 3" key="1">
    <citation type="journal article" date="2018" name="MBio">
        <title>Comparative Genomics Reveals the Core Gene Toolbox for the Fungus-Insect Symbiosis.</title>
        <authorList>
            <person name="Wang Y."/>
            <person name="Stata M."/>
            <person name="Wang W."/>
            <person name="Stajich J.E."/>
            <person name="White M.M."/>
            <person name="Moncalvo J.M."/>
        </authorList>
    </citation>
    <scope>NUCLEOTIDE SEQUENCE [LARGE SCALE GENOMIC DNA]</scope>
    <source>
        <strain evidence="2 3">AUS-126-30</strain>
    </source>
</reference>
<evidence type="ECO:0000256" key="1">
    <source>
        <dbReference type="SAM" id="MobiDB-lite"/>
    </source>
</evidence>
<sequence length="479" mass="53583">MKEPSDENKTPTFNHKANENLFLPRLRSESARTVSVIVSPLGESSERWIKKFDKSENLELDVNDIAEVGKEETKKEDFGKNGDTEGGKGELCDSGETEGEKEGTEKGELDEAVNGTDAQDIEFDTEEINTKDKVENEKVLVEPVAIVSSPEICILDDSDDSDELVDLDNYTPGLLVDNSDDDIEVIESSIVESVEKLKYSKNAISEKSKNESKKRKGMGGPERNVIEIVDNTVKRKPVSEEGRRATFKCMICLDAPKNSVMVKLCGHIFWGNVNLRGLLEKYLKKGFPLSPQNNHLTTNCIFFQTNNRKMSGYGNDSYQNQGYGNQGYGENQGYDNQNQGYGESQGYDNQNQGYGESQGYDNQGAQGYDDQNQEGEYGEDRGIKEFFVKEDKDQFGVAPGQPPKTHVDKSNVFLAAAALAGAAYVGKKVYDRSREKEDTHLDQIPQNNQHNNNNPYNNSNNQHNNNPYNNQNKPNNPYN</sequence>
<gene>
    <name evidence="2" type="ORF">BB558_006610</name>
</gene>
<feature type="compositionally biased region" description="Polar residues" evidence="1">
    <location>
        <begin position="346"/>
        <end position="365"/>
    </location>
</feature>
<comment type="caution">
    <text evidence="2">The sequence shown here is derived from an EMBL/GenBank/DDBJ whole genome shotgun (WGS) entry which is preliminary data.</text>
</comment>
<proteinExistence type="predicted"/>